<feature type="domain" description="ATPase AAA-type core" evidence="2">
    <location>
        <begin position="24"/>
        <end position="451"/>
    </location>
</feature>
<comment type="caution">
    <text evidence="3">The sequence shown here is derived from an EMBL/GenBank/DDBJ whole genome shotgun (WGS) entry which is preliminary data.</text>
</comment>
<dbReference type="Pfam" id="PF13304">
    <property type="entry name" value="AAA_21"/>
    <property type="match status" value="1"/>
</dbReference>
<dbReference type="SUPFAM" id="SSF52540">
    <property type="entry name" value="P-loop containing nucleoside triphosphate hydrolases"/>
    <property type="match status" value="1"/>
</dbReference>
<protein>
    <submittedName>
        <fullName evidence="3">ATPase</fullName>
    </submittedName>
</protein>
<accession>A0ABS2T6B1</accession>
<sequence>MLKSISVENYRGFKEKTILNFRPLTILLGRNSSGKSSLTRLVPLLQQSLERESSSPILWSAEAVDMGTISDVITHGETGEELRIGIKIDDLSFLNTLNRIKRNFVSTDRNDPIDIEYIIRLVADGYRTRFIGIEINYDLQRLSVDWDIAGRVTDIRIDGKSYPLHNVSYLVDTKSLFPEIVRMVAKEEVARASRTPIFYDPIKDAVSSIVHGRTAKEKVEFLSRSLSYVPRRLAKNTLKSFPNTVAAKLTELNINRLSDFSMINDLPFIIRFLSSRIAPLFLGSAYIGPSRASGKRFDRIQELSVNRLDSSGENAAMYVYSLNASERASFNELLIRACGHVLAVEESGPGHVSVKIARHGQEQFENIADVGFGFSQLVPVIAQLHAVRERNEYDHFGSPNVLFAVEQPELHLHPAMQSNLADLFVGAVKTASDSERQTTILVETHSETLVSQLGVLIAEGEISNNDVAVYFVSKNETDGISRIKEMAFDESGIISEWPIGFFSAS</sequence>
<evidence type="ECO:0000313" key="4">
    <source>
        <dbReference type="Proteomes" id="UP000758856"/>
    </source>
</evidence>
<dbReference type="PANTHER" id="PTHR43581">
    <property type="entry name" value="ATP/GTP PHOSPHATASE"/>
    <property type="match status" value="1"/>
</dbReference>
<organism evidence="3 4">
    <name type="scientific">Methylopila capsulata</name>
    <dbReference type="NCBI Taxonomy" id="61654"/>
    <lineage>
        <taxon>Bacteria</taxon>
        <taxon>Pseudomonadati</taxon>
        <taxon>Pseudomonadota</taxon>
        <taxon>Alphaproteobacteria</taxon>
        <taxon>Hyphomicrobiales</taxon>
        <taxon>Methylopilaceae</taxon>
        <taxon>Methylopila</taxon>
    </lineage>
</organism>
<dbReference type="Gene3D" id="3.40.50.300">
    <property type="entry name" value="P-loop containing nucleotide triphosphate hydrolases"/>
    <property type="match status" value="1"/>
</dbReference>
<dbReference type="Pfam" id="PF12476">
    <property type="entry name" value="DUF3696"/>
    <property type="match status" value="1"/>
</dbReference>
<dbReference type="Proteomes" id="UP000758856">
    <property type="component" value="Unassembled WGS sequence"/>
</dbReference>
<reference evidence="3 4" key="1">
    <citation type="submission" date="2021-01" db="EMBL/GenBank/DDBJ databases">
        <title>Genomic Encyclopedia of Type Strains, Phase IV (KMG-IV): sequencing the most valuable type-strain genomes for metagenomic binning, comparative biology and taxonomic classification.</title>
        <authorList>
            <person name="Goeker M."/>
        </authorList>
    </citation>
    <scope>NUCLEOTIDE SEQUENCE [LARGE SCALE GENOMIC DNA]</scope>
    <source>
        <strain evidence="3 4">DSM 6130</strain>
    </source>
</reference>
<dbReference type="InterPro" id="IPR022532">
    <property type="entry name" value="DUF3696"/>
</dbReference>
<name>A0ABS2T6B1_9HYPH</name>
<keyword evidence="4" id="KW-1185">Reference proteome</keyword>
<dbReference type="InterPro" id="IPR051396">
    <property type="entry name" value="Bact_Antivir_Def_Nuclease"/>
</dbReference>
<proteinExistence type="predicted"/>
<dbReference type="RefSeq" id="WP_204949014.1">
    <property type="nucleotide sequence ID" value="NZ_BSFF01000002.1"/>
</dbReference>
<gene>
    <name evidence="3" type="ORF">JOD31_000821</name>
</gene>
<feature type="domain" description="DUF3696" evidence="1">
    <location>
        <begin position="462"/>
        <end position="502"/>
    </location>
</feature>
<evidence type="ECO:0000313" key="3">
    <source>
        <dbReference type="EMBL" id="MBM7850609.1"/>
    </source>
</evidence>
<dbReference type="PANTHER" id="PTHR43581:SF2">
    <property type="entry name" value="EXCINUCLEASE ATPASE SUBUNIT"/>
    <property type="match status" value="1"/>
</dbReference>
<evidence type="ECO:0000259" key="2">
    <source>
        <dbReference type="Pfam" id="PF13304"/>
    </source>
</evidence>
<dbReference type="EMBL" id="JAFBCY010000001">
    <property type="protein sequence ID" value="MBM7850609.1"/>
    <property type="molecule type" value="Genomic_DNA"/>
</dbReference>
<dbReference type="InterPro" id="IPR027417">
    <property type="entry name" value="P-loop_NTPase"/>
</dbReference>
<evidence type="ECO:0000259" key="1">
    <source>
        <dbReference type="Pfam" id="PF12476"/>
    </source>
</evidence>
<dbReference type="InterPro" id="IPR003959">
    <property type="entry name" value="ATPase_AAA_core"/>
</dbReference>